<sequence>MPHLRLLMYFAPKGSPATKEGEEQQEDFSFTVSYLINSCGLSLETAKYVSKRVQFETPEGPNSVLSLLRDNGFTDTHISKVVKKLPRVLLSDAKRTLLPKLEFFRSVGLSKADLGSMFVENPILLHCSLKDKLIPRYNFVKSVLVLDEKVVTVLKRSTWICSKDLEKNVIPNISLLRGLGMSQPFISALMTSNAHVLCRSAEKFRERVEKVVEMGFSPSTTKFVWAIVAFNFRESTFKHKMEVYRRWGWSDDEIWSAFRKRPICMCLSEEKIMSGMDFFVNKMGCHYSDIVKYPHLLFYSMEKRIIPRCLVFKILLLKGLITKDFSLSTVVKSTEKYFYDRFVIRYQKDVPQLLSIYQGKIGFQELGFLLEDVSGMKPF</sequence>
<dbReference type="AlphaFoldDB" id="A0A6A1URE0"/>
<keyword evidence="2" id="KW-0805">Transcription regulation</keyword>
<evidence type="ECO:0000313" key="4">
    <source>
        <dbReference type="EMBL" id="KAB1203044.1"/>
    </source>
</evidence>
<keyword evidence="2" id="KW-0804">Transcription</keyword>
<dbReference type="PANTHER" id="PTHR13068">
    <property type="entry name" value="CGI-12 PROTEIN-RELATED"/>
    <property type="match status" value="1"/>
</dbReference>
<evidence type="ECO:0000256" key="2">
    <source>
        <dbReference type="ARBA" id="ARBA00022472"/>
    </source>
</evidence>
<evidence type="ECO:0000256" key="1">
    <source>
        <dbReference type="ARBA" id="ARBA00007692"/>
    </source>
</evidence>
<dbReference type="PANTHER" id="PTHR13068:SF133">
    <property type="entry name" value="MITOCHONDRIAL TRANSCRIPTION TERMINATION FACTOR FAMILY PROTEIN"/>
    <property type="match status" value="1"/>
</dbReference>
<keyword evidence="5" id="KW-1185">Reference proteome</keyword>
<proteinExistence type="inferred from homology"/>
<dbReference type="OrthoDB" id="637682at2759"/>
<comment type="caution">
    <text evidence="4">The sequence shown here is derived from an EMBL/GenBank/DDBJ whole genome shotgun (WGS) entry which is preliminary data.</text>
</comment>
<dbReference type="FunFam" id="1.25.70.10:FF:000001">
    <property type="entry name" value="Mitochondrial transcription termination factor-like"/>
    <property type="match status" value="1"/>
</dbReference>
<dbReference type="InterPro" id="IPR003690">
    <property type="entry name" value="MTERF"/>
</dbReference>
<gene>
    <name evidence="4" type="ORF">CJ030_MR8G023497</name>
</gene>
<keyword evidence="2" id="KW-0806">Transcription termination</keyword>
<dbReference type="GO" id="GO:0006353">
    <property type="term" value="P:DNA-templated transcription termination"/>
    <property type="evidence" value="ECO:0007669"/>
    <property type="project" value="UniProtKB-KW"/>
</dbReference>
<name>A0A6A1URE0_9ROSI</name>
<evidence type="ECO:0000256" key="3">
    <source>
        <dbReference type="ARBA" id="ARBA00022946"/>
    </source>
</evidence>
<evidence type="ECO:0000313" key="5">
    <source>
        <dbReference type="Proteomes" id="UP000516437"/>
    </source>
</evidence>
<keyword evidence="3" id="KW-0809">Transit peptide</keyword>
<accession>A0A6A1URE0</accession>
<dbReference type="EMBL" id="RXIC02000026">
    <property type="protein sequence ID" value="KAB1203044.1"/>
    <property type="molecule type" value="Genomic_DNA"/>
</dbReference>
<dbReference type="InterPro" id="IPR038538">
    <property type="entry name" value="MTERF_sf"/>
</dbReference>
<evidence type="ECO:0008006" key="6">
    <source>
        <dbReference type="Google" id="ProtNLM"/>
    </source>
</evidence>
<dbReference type="GO" id="GO:0003676">
    <property type="term" value="F:nucleic acid binding"/>
    <property type="evidence" value="ECO:0007669"/>
    <property type="project" value="InterPro"/>
</dbReference>
<protein>
    <recommendedName>
        <fullName evidence="6">mTERF domain-containing protein 1, mitochondrial</fullName>
    </recommendedName>
</protein>
<organism evidence="4 5">
    <name type="scientific">Morella rubra</name>
    <name type="common">Chinese bayberry</name>
    <dbReference type="NCBI Taxonomy" id="262757"/>
    <lineage>
        <taxon>Eukaryota</taxon>
        <taxon>Viridiplantae</taxon>
        <taxon>Streptophyta</taxon>
        <taxon>Embryophyta</taxon>
        <taxon>Tracheophyta</taxon>
        <taxon>Spermatophyta</taxon>
        <taxon>Magnoliopsida</taxon>
        <taxon>eudicotyledons</taxon>
        <taxon>Gunneridae</taxon>
        <taxon>Pentapetalae</taxon>
        <taxon>rosids</taxon>
        <taxon>fabids</taxon>
        <taxon>Fagales</taxon>
        <taxon>Myricaceae</taxon>
        <taxon>Morella</taxon>
    </lineage>
</organism>
<reference evidence="4 5" key="1">
    <citation type="journal article" date="2019" name="Plant Biotechnol. J.">
        <title>The red bayberry genome and genetic basis of sex determination.</title>
        <authorList>
            <person name="Jia H.M."/>
            <person name="Jia H.J."/>
            <person name="Cai Q.L."/>
            <person name="Wang Y."/>
            <person name="Zhao H.B."/>
            <person name="Yang W.F."/>
            <person name="Wang G.Y."/>
            <person name="Li Y.H."/>
            <person name="Zhan D.L."/>
            <person name="Shen Y.T."/>
            <person name="Niu Q.F."/>
            <person name="Chang L."/>
            <person name="Qiu J."/>
            <person name="Zhao L."/>
            <person name="Xie H.B."/>
            <person name="Fu W.Y."/>
            <person name="Jin J."/>
            <person name="Li X.W."/>
            <person name="Jiao Y."/>
            <person name="Zhou C.C."/>
            <person name="Tu T."/>
            <person name="Chai C.Y."/>
            <person name="Gao J.L."/>
            <person name="Fan L.J."/>
            <person name="van de Weg E."/>
            <person name="Wang J.Y."/>
            <person name="Gao Z.S."/>
        </authorList>
    </citation>
    <scope>NUCLEOTIDE SEQUENCE [LARGE SCALE GENOMIC DNA]</scope>
    <source>
        <tissue evidence="4">Leaves</tissue>
    </source>
</reference>
<dbReference type="Gene3D" id="1.25.70.10">
    <property type="entry name" value="Transcription termination factor 3, mitochondrial"/>
    <property type="match status" value="2"/>
</dbReference>
<dbReference type="Proteomes" id="UP000516437">
    <property type="component" value="Chromosome 8"/>
</dbReference>
<dbReference type="SMART" id="SM00733">
    <property type="entry name" value="Mterf"/>
    <property type="match status" value="7"/>
</dbReference>
<comment type="similarity">
    <text evidence="1">Belongs to the mTERF family.</text>
</comment>
<dbReference type="Pfam" id="PF02536">
    <property type="entry name" value="mTERF"/>
    <property type="match status" value="2"/>
</dbReference>